<evidence type="ECO:0000313" key="12">
    <source>
        <dbReference type="Proteomes" id="UP001174909"/>
    </source>
</evidence>
<comment type="subcellular location">
    <subcellularLocation>
        <location evidence="1 10">Endoplasmic reticulum membrane</location>
        <topology evidence="1 10">Multi-pass membrane protein</topology>
    </subcellularLocation>
</comment>
<comment type="pathway">
    <text evidence="2 10">Protein modification; protein glycosylation.</text>
</comment>
<evidence type="ECO:0000256" key="2">
    <source>
        <dbReference type="ARBA" id="ARBA00004922"/>
    </source>
</evidence>
<dbReference type="GO" id="GO:0042283">
    <property type="term" value="F:dolichyl pyrophosphate Glc1Man9GlcNAc2 alpha-1,3-glucosyltransferase activity"/>
    <property type="evidence" value="ECO:0007669"/>
    <property type="project" value="TreeGrafter"/>
</dbReference>
<evidence type="ECO:0000256" key="4">
    <source>
        <dbReference type="ARBA" id="ARBA00022676"/>
    </source>
</evidence>
<dbReference type="Proteomes" id="UP001174909">
    <property type="component" value="Unassembled WGS sequence"/>
</dbReference>
<feature type="transmembrane region" description="Helical" evidence="10">
    <location>
        <begin position="383"/>
        <end position="403"/>
    </location>
</feature>
<feature type="transmembrane region" description="Helical" evidence="10">
    <location>
        <begin position="130"/>
        <end position="148"/>
    </location>
</feature>
<dbReference type="Pfam" id="PF03155">
    <property type="entry name" value="Alg6_Alg8"/>
    <property type="match status" value="1"/>
</dbReference>
<dbReference type="EMBL" id="CASHTH010001652">
    <property type="protein sequence ID" value="CAI8017737.1"/>
    <property type="molecule type" value="Genomic_DNA"/>
</dbReference>
<reference evidence="11" key="1">
    <citation type="submission" date="2023-03" db="EMBL/GenBank/DDBJ databases">
        <authorList>
            <person name="Steffen K."/>
            <person name="Cardenas P."/>
        </authorList>
    </citation>
    <scope>NUCLEOTIDE SEQUENCE</scope>
</reference>
<keyword evidence="9 10" id="KW-0472">Membrane</keyword>
<dbReference type="GO" id="GO:0005789">
    <property type="term" value="C:endoplasmic reticulum membrane"/>
    <property type="evidence" value="ECO:0007669"/>
    <property type="project" value="UniProtKB-SubCell"/>
</dbReference>
<keyword evidence="4 10" id="KW-0328">Glycosyltransferase</keyword>
<proteinExistence type="inferred from homology"/>
<feature type="transmembrane region" description="Helical" evidence="10">
    <location>
        <begin position="178"/>
        <end position="204"/>
    </location>
</feature>
<evidence type="ECO:0000256" key="10">
    <source>
        <dbReference type="RuleBase" id="RU363110"/>
    </source>
</evidence>
<comment type="caution">
    <text evidence="11">The sequence shown here is derived from an EMBL/GenBank/DDBJ whole genome shotgun (WGS) entry which is preliminary data.</text>
</comment>
<dbReference type="GO" id="GO:0006487">
    <property type="term" value="P:protein N-linked glycosylation"/>
    <property type="evidence" value="ECO:0007669"/>
    <property type="project" value="TreeGrafter"/>
</dbReference>
<organism evidence="11 12">
    <name type="scientific">Geodia barretti</name>
    <name type="common">Barrett's horny sponge</name>
    <dbReference type="NCBI Taxonomy" id="519541"/>
    <lineage>
        <taxon>Eukaryota</taxon>
        <taxon>Metazoa</taxon>
        <taxon>Porifera</taxon>
        <taxon>Demospongiae</taxon>
        <taxon>Heteroscleromorpha</taxon>
        <taxon>Tetractinellida</taxon>
        <taxon>Astrophorina</taxon>
        <taxon>Geodiidae</taxon>
        <taxon>Geodia</taxon>
    </lineage>
</organism>
<evidence type="ECO:0000313" key="11">
    <source>
        <dbReference type="EMBL" id="CAI8017737.1"/>
    </source>
</evidence>
<feature type="transmembrane region" description="Helical" evidence="10">
    <location>
        <begin position="409"/>
        <end position="429"/>
    </location>
</feature>
<feature type="transmembrane region" description="Helical" evidence="10">
    <location>
        <begin position="441"/>
        <end position="463"/>
    </location>
</feature>
<sequence length="500" mass="56642">MSLSQTTITSTVVFAVATCLKLLLIPSYHSTDFEVHRNWLALTHSLPPSEWYYEETSKWTLDYPPFFAWFEWVLSWLAAVADPNIVKIDNLDYGAPSCVLFQRISVIMSDLVLLYAVIQYCKWKKFDGDLQSFVISALVLLNTGLLLVDHIHFQYNGFLYGILLLSIVKMLQQKHVQAAGLFALLLNLKHIYIYVAPAFFVYLLKHHCFSSTTSGSTRRFLHVKFIELAAVVVCIFTLSFGPFIYYGQLSQVLSRLFPFKRGLCHAYWAPNFWTLYSALDILLATIGFSPGEGGSMTSGIVGEMKLQVLPSIPPVLTLILTATATMPSLMKLWKKHNTCGLDFLHCLILCGYASFMFGWHVHEKAIMMVTMPMCLLAMEDGRLWRIFTILSTAAHISLFPLLFNTAEKLIKVFLFVPYIMMALTSSTLLKGNHLLQWELKSLDVVYTAGCVLVQIYCLFIHGVGGYLSYLEFLPLLFTSVTCALGVTWTWFLTITLYLAT</sequence>
<feature type="transmembrane region" description="Helical" evidence="10">
    <location>
        <begin position="12"/>
        <end position="29"/>
    </location>
</feature>
<feature type="transmembrane region" description="Helical" evidence="10">
    <location>
        <begin position="342"/>
        <end position="362"/>
    </location>
</feature>
<dbReference type="EC" id="2.4.1.-" evidence="10"/>
<evidence type="ECO:0000256" key="6">
    <source>
        <dbReference type="ARBA" id="ARBA00022692"/>
    </source>
</evidence>
<feature type="transmembrane region" description="Helical" evidence="10">
    <location>
        <begin position="155"/>
        <end position="172"/>
    </location>
</feature>
<keyword evidence="5 10" id="KW-0808">Transferase</keyword>
<keyword evidence="12" id="KW-1185">Reference proteome</keyword>
<feature type="transmembrane region" description="Helical" evidence="10">
    <location>
        <begin position="308"/>
        <end position="330"/>
    </location>
</feature>
<dbReference type="PANTHER" id="PTHR12413">
    <property type="entry name" value="DOLICHYL GLYCOSYLTRANSFERASE"/>
    <property type="match status" value="1"/>
</dbReference>
<accession>A0AA35RV35</accession>
<keyword evidence="7 10" id="KW-0256">Endoplasmic reticulum</keyword>
<dbReference type="AlphaFoldDB" id="A0AA35RV35"/>
<protein>
    <recommendedName>
        <fullName evidence="10">Alpha-1,3-glucosyltransferase</fullName>
        <ecNumber evidence="10">2.4.1.-</ecNumber>
    </recommendedName>
</protein>
<name>A0AA35RV35_GEOBA</name>
<comment type="similarity">
    <text evidence="3 10">Belongs to the ALG6/ALG8 glucosyltransferase family.</text>
</comment>
<evidence type="ECO:0000256" key="5">
    <source>
        <dbReference type="ARBA" id="ARBA00022679"/>
    </source>
</evidence>
<feature type="transmembrane region" description="Helical" evidence="10">
    <location>
        <begin position="475"/>
        <end position="499"/>
    </location>
</feature>
<dbReference type="PANTHER" id="PTHR12413:SF2">
    <property type="entry name" value="DOLICHYL PYROPHOSPHATE GLC1MAN9GLCNAC2 ALPHA-1,3-GLUCOSYLTRANSFERASE-RELATED"/>
    <property type="match status" value="1"/>
</dbReference>
<feature type="transmembrane region" description="Helical" evidence="10">
    <location>
        <begin position="225"/>
        <end position="246"/>
    </location>
</feature>
<evidence type="ECO:0000256" key="9">
    <source>
        <dbReference type="ARBA" id="ARBA00023136"/>
    </source>
</evidence>
<gene>
    <name evidence="11" type="ORF">GBAR_LOCUS10721</name>
</gene>
<evidence type="ECO:0000256" key="8">
    <source>
        <dbReference type="ARBA" id="ARBA00022989"/>
    </source>
</evidence>
<evidence type="ECO:0000256" key="7">
    <source>
        <dbReference type="ARBA" id="ARBA00022824"/>
    </source>
</evidence>
<keyword evidence="8 10" id="KW-1133">Transmembrane helix</keyword>
<feature type="transmembrane region" description="Helical" evidence="10">
    <location>
        <begin position="98"/>
        <end position="118"/>
    </location>
</feature>
<keyword evidence="6 10" id="KW-0812">Transmembrane</keyword>
<evidence type="ECO:0000256" key="1">
    <source>
        <dbReference type="ARBA" id="ARBA00004477"/>
    </source>
</evidence>
<feature type="transmembrane region" description="Helical" evidence="10">
    <location>
        <begin position="266"/>
        <end position="288"/>
    </location>
</feature>
<dbReference type="InterPro" id="IPR004856">
    <property type="entry name" value="Glyco_trans_ALG6/ALG8"/>
</dbReference>
<evidence type="ECO:0000256" key="3">
    <source>
        <dbReference type="ARBA" id="ARBA00008715"/>
    </source>
</evidence>